<proteinExistence type="predicted"/>
<gene>
    <name evidence="1" type="ORF">IV494_00020</name>
</gene>
<dbReference type="Proteomes" id="UP000660070">
    <property type="component" value="Unassembled WGS sequence"/>
</dbReference>
<keyword evidence="2" id="KW-1185">Reference proteome</keyword>
<protein>
    <recommendedName>
        <fullName evidence="3">LysM domain-containing protein</fullName>
    </recommendedName>
</protein>
<evidence type="ECO:0000313" key="1">
    <source>
        <dbReference type="EMBL" id="MBF8455553.1"/>
    </source>
</evidence>
<dbReference type="RefSeq" id="WP_196078128.1">
    <property type="nucleotide sequence ID" value="NZ_JADPVI010000001.1"/>
</dbReference>
<evidence type="ECO:0000313" key="2">
    <source>
        <dbReference type="Proteomes" id="UP000660070"/>
    </source>
</evidence>
<comment type="caution">
    <text evidence="1">The sequence shown here is derived from an EMBL/GenBank/DDBJ whole genome shotgun (WGS) entry which is preliminary data.</text>
</comment>
<name>A0ABS0F765_9FLAO</name>
<evidence type="ECO:0008006" key="3">
    <source>
        <dbReference type="Google" id="ProtNLM"/>
    </source>
</evidence>
<reference evidence="1 2" key="1">
    <citation type="submission" date="2020-11" db="EMBL/GenBank/DDBJ databases">
        <title>Kaistella gelatinilytica sp. nov., a flavobacterium isolated from Antarctic Soil.</title>
        <authorList>
            <person name="Li J."/>
        </authorList>
    </citation>
    <scope>NUCLEOTIDE SEQUENCE [LARGE SCALE GENOMIC DNA]</scope>
    <source>
        <strain evidence="1 2">G5-32</strain>
    </source>
</reference>
<accession>A0ABS0F765</accession>
<dbReference type="EMBL" id="JADPVI010000001">
    <property type="protein sequence ID" value="MBF8455553.1"/>
    <property type="molecule type" value="Genomic_DNA"/>
</dbReference>
<organism evidence="1 2">
    <name type="scientific">Kaistella gelatinilytica</name>
    <dbReference type="NCBI Taxonomy" id="2787636"/>
    <lineage>
        <taxon>Bacteria</taxon>
        <taxon>Pseudomonadati</taxon>
        <taxon>Bacteroidota</taxon>
        <taxon>Flavobacteriia</taxon>
        <taxon>Flavobacteriales</taxon>
        <taxon>Weeksellaceae</taxon>
        <taxon>Chryseobacterium group</taxon>
        <taxon>Kaistella</taxon>
    </lineage>
</organism>
<sequence>MTKEEPKYIKLRTEGIFNLQNTAKEFNLTSAELVAFHNQYCGIHELLPLSLPKYVEYIYLPPKNFLERDIKLLKSANLQIPKIKSEKTYGVVLNFLPKELSIHYKIKVIRTGEIIEIIKEKTYVNNLEIDQTIEQLFEKAEQVLYPLKISTDINGGLSKILNSSEINDRWKREAESQLRKYYQSETGEEIINKLDQAFSDINKKRDMFDRNLFYKLFFLPIYQSYQNFKKDDYLSIYFAGISQEISYRIEYDLQKEFTRGDKIALNVTGKEEENIFNRNREKGEIDLLYKLHKETHEIFSITGSISAFEDGLECKIDFELYELKNSQ</sequence>